<accession>V9FDU1</accession>
<dbReference type="eggNOG" id="ENOG502SSDZ">
    <property type="taxonomic scope" value="Eukaryota"/>
</dbReference>
<gene>
    <name evidence="2" type="ORF">F443_07088</name>
</gene>
<comment type="caution">
    <text evidence="2">The sequence shown here is derived from an EMBL/GenBank/DDBJ whole genome shotgun (WGS) entry which is preliminary data.</text>
</comment>
<dbReference type="PANTHER" id="PTHR31569">
    <property type="entry name" value="SWIM-TYPE DOMAIN-CONTAINING PROTEIN"/>
    <property type="match status" value="1"/>
</dbReference>
<proteinExistence type="predicted"/>
<dbReference type="EMBL" id="ANIZ01001169">
    <property type="protein sequence ID" value="ETI48938.1"/>
    <property type="molecule type" value="Genomic_DNA"/>
</dbReference>
<dbReference type="InterPro" id="IPR048324">
    <property type="entry name" value="ZSWIM1-3_RNaseH-like"/>
</dbReference>
<feature type="domain" description="ZSWIM1/3 RNaseH-like" evidence="1">
    <location>
        <begin position="27"/>
        <end position="117"/>
    </location>
</feature>
<keyword evidence="3" id="KW-1185">Reference proteome</keyword>
<evidence type="ECO:0000259" key="1">
    <source>
        <dbReference type="Pfam" id="PF21056"/>
    </source>
</evidence>
<sequence length="280" mass="32121">MVQVIRAKQRGCLTDNEGDFILLVELYGQNRRNAAAVVVDCETIVARLETFQFSNMKRLFSQFANVVMVDSTHDTNTNRYKLFSVVWRDVFEKKARLEKEVENFQRNNTDWRKTRIVGDYKRGNVPHLNNNTNNRIKSKWGKIKDDIKNKFTIAQPVTNSITLQEYAEEQYIAEFSRVGGRLSGLNEDSEPVSLTLQISEFALEHVSAEHEDFTTNFGKTGNAVVRSPRPGKAYQDETALLLHSACNRVTRMWRTHGYGVPEELTDSQYMTRIVNSGLST</sequence>
<dbReference type="Proteomes" id="UP000018721">
    <property type="component" value="Unassembled WGS sequence"/>
</dbReference>
<protein>
    <recommendedName>
        <fullName evidence="1">ZSWIM1/3 RNaseH-like domain-containing protein</fullName>
    </recommendedName>
</protein>
<dbReference type="HOGENOM" id="CLU_995601_0_0_1"/>
<dbReference type="Pfam" id="PF21056">
    <property type="entry name" value="ZSWIM1-3_RNaseH-like"/>
    <property type="match status" value="1"/>
</dbReference>
<evidence type="ECO:0000313" key="2">
    <source>
        <dbReference type="EMBL" id="ETI48938.1"/>
    </source>
</evidence>
<dbReference type="PANTHER" id="PTHR31569:SF4">
    <property type="entry name" value="SWIM-TYPE DOMAIN-CONTAINING PROTEIN"/>
    <property type="match status" value="1"/>
</dbReference>
<evidence type="ECO:0000313" key="3">
    <source>
        <dbReference type="Proteomes" id="UP000018721"/>
    </source>
</evidence>
<reference evidence="2 3" key="1">
    <citation type="submission" date="2013-11" db="EMBL/GenBank/DDBJ databases">
        <title>The Genome Sequence of Phytophthora parasitica P1569.</title>
        <authorList>
            <consortium name="The Broad Institute Genomics Platform"/>
            <person name="Russ C."/>
            <person name="Tyler B."/>
            <person name="Panabieres F."/>
            <person name="Shan W."/>
            <person name="Tripathy S."/>
            <person name="Grunwald N."/>
            <person name="Machado M."/>
            <person name="Johnson C.S."/>
            <person name="Arredondo F."/>
            <person name="Hong C."/>
            <person name="Coffey M."/>
            <person name="Young S.K."/>
            <person name="Zeng Q."/>
            <person name="Gargeya S."/>
            <person name="Fitzgerald M."/>
            <person name="Abouelleil A."/>
            <person name="Alvarado L."/>
            <person name="Chapman S.B."/>
            <person name="Gainer-Dewar J."/>
            <person name="Goldberg J."/>
            <person name="Griggs A."/>
            <person name="Gujja S."/>
            <person name="Hansen M."/>
            <person name="Howarth C."/>
            <person name="Imamovic A."/>
            <person name="Ireland A."/>
            <person name="Larimer J."/>
            <person name="McCowan C."/>
            <person name="Murphy C."/>
            <person name="Pearson M."/>
            <person name="Poon T.W."/>
            <person name="Priest M."/>
            <person name="Roberts A."/>
            <person name="Saif S."/>
            <person name="Shea T."/>
            <person name="Sykes S."/>
            <person name="Wortman J."/>
            <person name="Nusbaum C."/>
            <person name="Birren B."/>
        </authorList>
    </citation>
    <scope>NUCLEOTIDE SEQUENCE [LARGE SCALE GENOMIC DNA]</scope>
    <source>
        <strain evidence="2 3">P1569</strain>
    </source>
</reference>
<organism evidence="2 3">
    <name type="scientific">Phytophthora nicotianae P1569</name>
    <dbReference type="NCBI Taxonomy" id="1317065"/>
    <lineage>
        <taxon>Eukaryota</taxon>
        <taxon>Sar</taxon>
        <taxon>Stramenopiles</taxon>
        <taxon>Oomycota</taxon>
        <taxon>Peronosporomycetes</taxon>
        <taxon>Peronosporales</taxon>
        <taxon>Peronosporaceae</taxon>
        <taxon>Phytophthora</taxon>
    </lineage>
</organism>
<dbReference type="InterPro" id="IPR052579">
    <property type="entry name" value="Zinc_finger_SWIM"/>
</dbReference>
<dbReference type="AlphaFoldDB" id="V9FDU1"/>
<name>V9FDU1_PHYNI</name>